<reference evidence="7 8" key="1">
    <citation type="journal article" date="2015" name="BMC Genomics">
        <title>The genome of the truffle-parasite Tolypocladium ophioglossoides and the evolution of antifungal peptaibiotics.</title>
        <authorList>
            <person name="Quandt C.A."/>
            <person name="Bushley K.E."/>
            <person name="Spatafora J.W."/>
        </authorList>
    </citation>
    <scope>NUCLEOTIDE SEQUENCE [LARGE SCALE GENOMIC DNA]</scope>
    <source>
        <strain evidence="7 8">CBS 100239</strain>
    </source>
</reference>
<evidence type="ECO:0000256" key="6">
    <source>
        <dbReference type="SAM" id="Phobius"/>
    </source>
</evidence>
<protein>
    <submittedName>
        <fullName evidence="7">Transmembrane protein</fullName>
    </submittedName>
</protein>
<keyword evidence="4 6" id="KW-0472">Membrane</keyword>
<feature type="compositionally biased region" description="Basic and acidic residues" evidence="5">
    <location>
        <begin position="543"/>
        <end position="553"/>
    </location>
</feature>
<feature type="transmembrane region" description="Helical" evidence="6">
    <location>
        <begin position="82"/>
        <end position="100"/>
    </location>
</feature>
<dbReference type="AlphaFoldDB" id="A0A0L0N1E8"/>
<dbReference type="PANTHER" id="PTHR23423">
    <property type="entry name" value="ORGANIC SOLUTE TRANSPORTER-RELATED"/>
    <property type="match status" value="1"/>
</dbReference>
<feature type="transmembrane region" description="Helical" evidence="6">
    <location>
        <begin position="16"/>
        <end position="36"/>
    </location>
</feature>
<dbReference type="OrthoDB" id="5348404at2759"/>
<accession>A0A0L0N1E8</accession>
<comment type="subcellular location">
    <subcellularLocation>
        <location evidence="1">Membrane</location>
        <topology evidence="1">Multi-pass membrane protein</topology>
    </subcellularLocation>
</comment>
<name>A0A0L0N1E8_TOLOC</name>
<evidence type="ECO:0000256" key="4">
    <source>
        <dbReference type="ARBA" id="ARBA00023136"/>
    </source>
</evidence>
<evidence type="ECO:0000256" key="2">
    <source>
        <dbReference type="ARBA" id="ARBA00022692"/>
    </source>
</evidence>
<proteinExistence type="predicted"/>
<feature type="compositionally biased region" description="Low complexity" evidence="5">
    <location>
        <begin position="447"/>
        <end position="465"/>
    </location>
</feature>
<feature type="compositionally biased region" description="Basic and acidic residues" evidence="5">
    <location>
        <begin position="389"/>
        <end position="398"/>
    </location>
</feature>
<evidence type="ECO:0000256" key="3">
    <source>
        <dbReference type="ARBA" id="ARBA00022989"/>
    </source>
</evidence>
<feature type="transmembrane region" description="Helical" evidence="6">
    <location>
        <begin position="143"/>
        <end position="162"/>
    </location>
</feature>
<organism evidence="7 8">
    <name type="scientific">Tolypocladium ophioglossoides (strain CBS 100239)</name>
    <name type="common">Snaketongue truffleclub</name>
    <name type="synonym">Elaphocordyceps ophioglossoides</name>
    <dbReference type="NCBI Taxonomy" id="1163406"/>
    <lineage>
        <taxon>Eukaryota</taxon>
        <taxon>Fungi</taxon>
        <taxon>Dikarya</taxon>
        <taxon>Ascomycota</taxon>
        <taxon>Pezizomycotina</taxon>
        <taxon>Sordariomycetes</taxon>
        <taxon>Hypocreomycetidae</taxon>
        <taxon>Hypocreales</taxon>
        <taxon>Ophiocordycipitaceae</taxon>
        <taxon>Tolypocladium</taxon>
    </lineage>
</organism>
<feature type="transmembrane region" description="Helical" evidence="6">
    <location>
        <begin position="48"/>
        <end position="76"/>
    </location>
</feature>
<comment type="caution">
    <text evidence="7">The sequence shown here is derived from an EMBL/GenBank/DDBJ whole genome shotgun (WGS) entry which is preliminary data.</text>
</comment>
<dbReference type="SMART" id="SM01417">
    <property type="entry name" value="Solute_trans_a"/>
    <property type="match status" value="1"/>
</dbReference>
<dbReference type="GO" id="GO:0016020">
    <property type="term" value="C:membrane"/>
    <property type="evidence" value="ECO:0007669"/>
    <property type="project" value="UniProtKB-SubCell"/>
</dbReference>
<feature type="transmembrane region" description="Helical" evidence="6">
    <location>
        <begin position="220"/>
        <end position="241"/>
    </location>
</feature>
<keyword evidence="8" id="KW-1185">Reference proteome</keyword>
<evidence type="ECO:0000313" key="8">
    <source>
        <dbReference type="Proteomes" id="UP000036947"/>
    </source>
</evidence>
<dbReference type="InterPro" id="IPR005178">
    <property type="entry name" value="Ostalpha/TMEM184C"/>
</dbReference>
<gene>
    <name evidence="7" type="ORF">TOPH_07483</name>
</gene>
<evidence type="ECO:0000256" key="1">
    <source>
        <dbReference type="ARBA" id="ARBA00004141"/>
    </source>
</evidence>
<dbReference type="Pfam" id="PF03619">
    <property type="entry name" value="Solute_trans_a"/>
    <property type="match status" value="1"/>
</dbReference>
<evidence type="ECO:0000313" key="7">
    <source>
        <dbReference type="EMBL" id="KND87912.1"/>
    </source>
</evidence>
<dbReference type="EMBL" id="LFRF01000031">
    <property type="protein sequence ID" value="KND87912.1"/>
    <property type="molecule type" value="Genomic_DNA"/>
</dbReference>
<feature type="region of interest" description="Disordered" evidence="5">
    <location>
        <begin position="438"/>
        <end position="553"/>
    </location>
</feature>
<keyword evidence="2 6" id="KW-0812">Transmembrane</keyword>
<feature type="transmembrane region" description="Helical" evidence="6">
    <location>
        <begin position="253"/>
        <end position="277"/>
    </location>
</feature>
<keyword evidence="3 6" id="KW-1133">Transmembrane helix</keyword>
<dbReference type="STRING" id="1163406.A0A0L0N1E8"/>
<evidence type="ECO:0000256" key="5">
    <source>
        <dbReference type="SAM" id="MobiDB-lite"/>
    </source>
</evidence>
<feature type="transmembrane region" description="Helical" evidence="6">
    <location>
        <begin position="182"/>
        <end position="200"/>
    </location>
</feature>
<dbReference type="Proteomes" id="UP000036947">
    <property type="component" value="Unassembled WGS sequence"/>
</dbReference>
<sequence>MSDGGTGQKFTRATTVVAGVASLAATVLSVVSIWLQAKNYRKPLLQRYVIRILLMVPIYSIASWTSMVSLTTAAFLDPVRDIYEAFTIYTFFQLLINYLGGERALIIMTHGRAPVQHLWPLNYVLRKVDMSDPHTFLSIKRGILQYAWLKPMLAIAAVIMKATGTYQEGYIGAGSGYLWSGIIYNISVTVSLYSLGLFWVCMHRDLQPFRPVPKFLCVKLVIFASYWQGFFLSILVWLGAIPDDVEGYTSDNLAAAIQDALICLEMPIFAVAHWYAFSWQDFANNNISSARMPLNYALRDAFGVRDLIEDSKETFRGNNYGYRSFDSGDKVMAHEDSKSRLARLREGMRYERGGKGKYWIPKPGEVNSTSPLLGSNGNGGGPSSSRPDQLNEHTHGTFEEPALDGDDERLFASARELEYGDWNYPVITASEPLCERYRSSTGSFGTRPPAWASPTSRSPATASSAGLPRPEGGQSSVEAQTVVPVRKKKKAKKVVKHPEPEPSSLGQDYDGSPRMEEAGQGGYAEAQQQPDVGEPQYLVPDSDEFRNVWGGDK</sequence>
<feature type="compositionally biased region" description="Basic residues" evidence="5">
    <location>
        <begin position="485"/>
        <end position="495"/>
    </location>
</feature>
<feature type="region of interest" description="Disordered" evidence="5">
    <location>
        <begin position="360"/>
        <end position="406"/>
    </location>
</feature>